<dbReference type="STRING" id="671072.PL9214500421"/>
<proteinExistence type="predicted"/>
<evidence type="ECO:0008006" key="3">
    <source>
        <dbReference type="Google" id="ProtNLM"/>
    </source>
</evidence>
<dbReference type="OrthoDB" id="5366220at2"/>
<protein>
    <recommendedName>
        <fullName evidence="3">Nucleotidyltransferase family protein</fullName>
    </recommendedName>
</protein>
<sequence length="410" mass="47049">MLLKSPRWFSSVGVQHELEVLLICANTQISAESGQRLKTLLQENIDWVKLIEMANYHKVMPLLYSNLNGICPEAVPKPILTKLRLEFQFNTRKSLLLSGELVRLLNLFETQGIPLLPFKGPVLAAAAYGNLLLRQFSDLDILIHTPDIEQSKALFLSEGYQMKIERVELTLEQEKVFLRSDQIYQFVREAAYPFLHPKKEILVELHWGIMPQYFSFPIDDSGLWENLDSVVIAGKTIPNLSPENTVLAIIGHGTKECWTQLARICDLSEYIRSHPQLDWAKLIEKATEKGGQRMLFLGLTLADHLLGTILPQDILQKIKADPEVESLANQVYKQLVYQVDSSFKDGSTTRFHIKVRERLQDQVRYFVQVAITPTTTDWLVLPLAKFPAFIYYLLRPLRLIIEQVVKKVKK</sequence>
<dbReference type="Pfam" id="PF14907">
    <property type="entry name" value="NTP_transf_5"/>
    <property type="match status" value="1"/>
</dbReference>
<accession>A0A1J1LLT5</accession>
<name>A0A1J1LLT5_9CYAN</name>
<keyword evidence="2" id="KW-1185">Reference proteome</keyword>
<dbReference type="EMBL" id="CZDF01000156">
    <property type="protein sequence ID" value="CUR33174.1"/>
    <property type="molecule type" value="Genomic_DNA"/>
</dbReference>
<reference evidence="2" key="1">
    <citation type="submission" date="2015-10" db="EMBL/GenBank/DDBJ databases">
        <authorList>
            <person name="Regsiter A."/>
            <person name="william w."/>
        </authorList>
    </citation>
    <scope>NUCLEOTIDE SEQUENCE [LARGE SCALE GENOMIC DNA]</scope>
</reference>
<dbReference type="Proteomes" id="UP000184315">
    <property type="component" value="Unassembled WGS sequence"/>
</dbReference>
<gene>
    <name evidence="1" type="ORF">PL9214500421</name>
</gene>
<dbReference type="InterPro" id="IPR039498">
    <property type="entry name" value="NTP_transf_5"/>
</dbReference>
<evidence type="ECO:0000313" key="1">
    <source>
        <dbReference type="EMBL" id="CUR33174.1"/>
    </source>
</evidence>
<dbReference type="AlphaFoldDB" id="A0A1J1LLT5"/>
<evidence type="ECO:0000313" key="2">
    <source>
        <dbReference type="Proteomes" id="UP000184315"/>
    </source>
</evidence>
<organism evidence="1 2">
    <name type="scientific">Planktothrix tepida PCC 9214</name>
    <dbReference type="NCBI Taxonomy" id="671072"/>
    <lineage>
        <taxon>Bacteria</taxon>
        <taxon>Bacillati</taxon>
        <taxon>Cyanobacteriota</taxon>
        <taxon>Cyanophyceae</taxon>
        <taxon>Oscillatoriophycideae</taxon>
        <taxon>Oscillatoriales</taxon>
        <taxon>Microcoleaceae</taxon>
        <taxon>Planktothrix</taxon>
    </lineage>
</organism>
<dbReference type="RefSeq" id="WP_083580054.1">
    <property type="nucleotide sequence ID" value="NZ_LN889802.1"/>
</dbReference>